<evidence type="ECO:0000313" key="5">
    <source>
        <dbReference type="Proteomes" id="UP000199002"/>
    </source>
</evidence>
<organism evidence="4 5">
    <name type="scientific">Acidovorax soli</name>
    <dbReference type="NCBI Taxonomy" id="592050"/>
    <lineage>
        <taxon>Bacteria</taxon>
        <taxon>Pseudomonadati</taxon>
        <taxon>Pseudomonadota</taxon>
        <taxon>Betaproteobacteria</taxon>
        <taxon>Burkholderiales</taxon>
        <taxon>Comamonadaceae</taxon>
        <taxon>Acidovorax</taxon>
    </lineage>
</organism>
<comment type="similarity">
    <text evidence="1">Belongs to the MobA/MobL family.</text>
</comment>
<dbReference type="EMBL" id="FNQJ01000071">
    <property type="protein sequence ID" value="SEA97655.1"/>
    <property type="molecule type" value="Genomic_DNA"/>
</dbReference>
<feature type="domain" description="MobA/MobL protein" evidence="3">
    <location>
        <begin position="21"/>
        <end position="213"/>
    </location>
</feature>
<evidence type="ECO:0000256" key="2">
    <source>
        <dbReference type="ARBA" id="ARBA00022971"/>
    </source>
</evidence>
<dbReference type="AlphaFoldDB" id="A0A1H4FK57"/>
<reference evidence="5" key="1">
    <citation type="submission" date="2016-10" db="EMBL/GenBank/DDBJ databases">
        <authorList>
            <person name="Varghese N."/>
            <person name="Submissions S."/>
        </authorList>
    </citation>
    <scope>NUCLEOTIDE SEQUENCE [LARGE SCALE GENOMIC DNA]</scope>
    <source>
        <strain evidence="5">DSM 25157</strain>
    </source>
</reference>
<sequence>MSIYHLTVKMHSRAKNKKLHALRALAYRTGSRIVDPVTQHIYDSTSKSREVIHNATITPGFGPVWKDNPQDLWQYVHQSEKRKDAAIFREFECALPKEIADGASPEAWVRLIENFIRDQLTPHGVLVTYAIHNKPGNPHVHMMCTTRHWTADGFGPKNRALDTFKVLYGWRKSWADHCNAALQRAGRSERVTHKSFAELGLQREATAHVGPAHVEQTNPQYAQKREEVIARNKKVQERNHRRRLERQRRAHVHLRAGVCGVQMVRHIGSWEGFAPEDQGAQPARTYPLALRSAAFEDAALVNQSEANARRQLLLAWPDAETAFNVLARWRETLGRSWSWSIFLGQYQRIRKSQENPLAELLAKELMWVVSRAPQRLPDCLDAADPPHVIRTAFSVKEWVGKNKPRLLGELEALIAQAQSRLPEFRQRATPSATEVRAPANKVPSATFREELVSFPELSHLGGSEADIVAACQRLATAIDRPFTPEILRKRLQRMTQGKELPETITNESLIESLLIKDLVFAAKRRPHRLADALRAVPPLQRAFFEELVRDALIGTVRGPNHAQAARALSAFQQLELQARWAVEQVLTPQQLADFEYRRSCCQRLGSTYTWQTFQADINRLAGSPQGWQRAWWDELVDQFTPTELESISAECPAWYERSHELWSEMRNTASQVIQQPGDRGRAEDFQRATGVIRADDGLHPRMNTGLGVPT</sequence>
<dbReference type="GeneID" id="34231569"/>
<dbReference type="RefSeq" id="WP_159433806.1">
    <property type="nucleotide sequence ID" value="NZ_FNQJ01000071.1"/>
</dbReference>
<dbReference type="Pfam" id="PF03389">
    <property type="entry name" value="MobA_MobL"/>
    <property type="match status" value="1"/>
</dbReference>
<evidence type="ECO:0000259" key="3">
    <source>
        <dbReference type="Pfam" id="PF03389"/>
    </source>
</evidence>
<dbReference type="InterPro" id="IPR005053">
    <property type="entry name" value="MobA_MobL"/>
</dbReference>
<proteinExistence type="inferred from homology"/>
<evidence type="ECO:0000313" key="4">
    <source>
        <dbReference type="EMBL" id="SEA97655.1"/>
    </source>
</evidence>
<dbReference type="Proteomes" id="UP000199002">
    <property type="component" value="Unassembled WGS sequence"/>
</dbReference>
<gene>
    <name evidence="4" type="ORF">SAMN05421875_1711</name>
</gene>
<name>A0A1H4FK57_9BURK</name>
<accession>A0A1H4FK57</accession>
<dbReference type="Gene3D" id="3.30.930.30">
    <property type="match status" value="1"/>
</dbReference>
<dbReference type="STRING" id="592050.SAMN05421875_1711"/>
<keyword evidence="2" id="KW-0184">Conjugation</keyword>
<evidence type="ECO:0000256" key="1">
    <source>
        <dbReference type="ARBA" id="ARBA00010873"/>
    </source>
</evidence>
<protein>
    <submittedName>
        <fullName evidence="4">MobA/MobL family protein</fullName>
    </submittedName>
</protein>
<keyword evidence="5" id="KW-1185">Reference proteome</keyword>